<dbReference type="EMBL" id="HG994365">
    <property type="protein sequence ID" value="CAF2079363.1"/>
    <property type="molecule type" value="Genomic_DNA"/>
</dbReference>
<protein>
    <submittedName>
        <fullName evidence="1">(rape) hypothetical protein</fullName>
    </submittedName>
</protein>
<evidence type="ECO:0000313" key="1">
    <source>
        <dbReference type="EMBL" id="CAF2079363.1"/>
    </source>
</evidence>
<dbReference type="Proteomes" id="UP001295469">
    <property type="component" value="Chromosome C01"/>
</dbReference>
<dbReference type="AlphaFoldDB" id="A0A816S4D3"/>
<organism evidence="1">
    <name type="scientific">Brassica napus</name>
    <name type="common">Rape</name>
    <dbReference type="NCBI Taxonomy" id="3708"/>
    <lineage>
        <taxon>Eukaryota</taxon>
        <taxon>Viridiplantae</taxon>
        <taxon>Streptophyta</taxon>
        <taxon>Embryophyta</taxon>
        <taxon>Tracheophyta</taxon>
        <taxon>Spermatophyta</taxon>
        <taxon>Magnoliopsida</taxon>
        <taxon>eudicotyledons</taxon>
        <taxon>Gunneridae</taxon>
        <taxon>Pentapetalae</taxon>
        <taxon>rosids</taxon>
        <taxon>malvids</taxon>
        <taxon>Brassicales</taxon>
        <taxon>Brassicaceae</taxon>
        <taxon>Brassiceae</taxon>
        <taxon>Brassica</taxon>
    </lineage>
</organism>
<name>A0A816S4D3_BRANA</name>
<sequence length="41" mass="4951">MVFHVCHAYTDLRERNKVFLLGSRLTHYNQSRHISTFTTRN</sequence>
<reference evidence="1" key="1">
    <citation type="submission" date="2021-01" db="EMBL/GenBank/DDBJ databases">
        <authorList>
            <consortium name="Genoscope - CEA"/>
            <person name="William W."/>
        </authorList>
    </citation>
    <scope>NUCLEOTIDE SEQUENCE</scope>
</reference>
<gene>
    <name evidence="1" type="ORF">DARMORV10_C01P52110.1</name>
</gene>
<accession>A0A816S4D3</accession>
<proteinExistence type="predicted"/>